<dbReference type="RefSeq" id="WP_381171603.1">
    <property type="nucleotide sequence ID" value="NZ_JBHSFK010000008.1"/>
</dbReference>
<proteinExistence type="predicted"/>
<dbReference type="Proteomes" id="UP001595839">
    <property type="component" value="Unassembled WGS sequence"/>
</dbReference>
<organism evidence="2 3">
    <name type="scientific">Streptomyces vulcanius</name>
    <dbReference type="NCBI Taxonomy" id="1441876"/>
    <lineage>
        <taxon>Bacteria</taxon>
        <taxon>Bacillati</taxon>
        <taxon>Actinomycetota</taxon>
        <taxon>Actinomycetes</taxon>
        <taxon>Kitasatosporales</taxon>
        <taxon>Streptomycetaceae</taxon>
        <taxon>Streptomyces</taxon>
    </lineage>
</organism>
<accession>A0ABV9APJ4</accession>
<feature type="compositionally biased region" description="Basic and acidic residues" evidence="1">
    <location>
        <begin position="165"/>
        <end position="174"/>
    </location>
</feature>
<protein>
    <submittedName>
        <fullName evidence="2">Uncharacterized protein</fullName>
    </submittedName>
</protein>
<sequence>MMNQPCASITALAAQNAELETAIRVAQRMLDAYGDPTGFDVFAYAQAHGGLTEALRILLRALGAEPEYRIDTPSGERCPAAHAEDPTPCGGPVVVTVLDARNAGAQGCEHHGARLLASLDGGRVYTLGTSPEGAAIRVFKAAAGIRPFPWLTDAPRTWPSQLSTEENRLRGEGQ</sequence>
<evidence type="ECO:0000313" key="2">
    <source>
        <dbReference type="EMBL" id="MFC4500645.1"/>
    </source>
</evidence>
<keyword evidence="3" id="KW-1185">Reference proteome</keyword>
<gene>
    <name evidence="2" type="ORF">ACFPIH_14115</name>
</gene>
<feature type="region of interest" description="Disordered" evidence="1">
    <location>
        <begin position="155"/>
        <end position="174"/>
    </location>
</feature>
<name>A0ABV9APJ4_9ACTN</name>
<evidence type="ECO:0000313" key="3">
    <source>
        <dbReference type="Proteomes" id="UP001595839"/>
    </source>
</evidence>
<dbReference type="EMBL" id="JBHSFK010000008">
    <property type="protein sequence ID" value="MFC4500645.1"/>
    <property type="molecule type" value="Genomic_DNA"/>
</dbReference>
<comment type="caution">
    <text evidence="2">The sequence shown here is derived from an EMBL/GenBank/DDBJ whole genome shotgun (WGS) entry which is preliminary data.</text>
</comment>
<evidence type="ECO:0000256" key="1">
    <source>
        <dbReference type="SAM" id="MobiDB-lite"/>
    </source>
</evidence>
<reference evidence="3" key="1">
    <citation type="journal article" date="2019" name="Int. J. Syst. Evol. Microbiol.">
        <title>The Global Catalogue of Microorganisms (GCM) 10K type strain sequencing project: providing services to taxonomists for standard genome sequencing and annotation.</title>
        <authorList>
            <consortium name="The Broad Institute Genomics Platform"/>
            <consortium name="The Broad Institute Genome Sequencing Center for Infectious Disease"/>
            <person name="Wu L."/>
            <person name="Ma J."/>
        </authorList>
    </citation>
    <scope>NUCLEOTIDE SEQUENCE [LARGE SCALE GENOMIC DNA]</scope>
    <source>
        <strain evidence="3">CGMCC 4.7177</strain>
    </source>
</reference>